<organism evidence="2 3">
    <name type="scientific">Peribacillus muralis</name>
    <dbReference type="NCBI Taxonomy" id="264697"/>
    <lineage>
        <taxon>Bacteria</taxon>
        <taxon>Bacillati</taxon>
        <taxon>Bacillota</taxon>
        <taxon>Bacilli</taxon>
        <taxon>Bacillales</taxon>
        <taxon>Bacillaceae</taxon>
        <taxon>Peribacillus</taxon>
    </lineage>
</organism>
<dbReference type="OrthoDB" id="2869408at2"/>
<feature type="transmembrane region" description="Helical" evidence="1">
    <location>
        <begin position="83"/>
        <end position="102"/>
    </location>
</feature>
<keyword evidence="1" id="KW-0812">Transmembrane</keyword>
<keyword evidence="1" id="KW-1133">Transmembrane helix</keyword>
<feature type="transmembrane region" description="Helical" evidence="1">
    <location>
        <begin position="58"/>
        <end position="76"/>
    </location>
</feature>
<sequence>MGLLIVYATGLLIGVALVTLSSFLKELDHKKRSIFVAVIGVFAVIGGLVIGGFEGMPISIIGIGILTVPILLLFAGNKSMIRNMVFAIVVLVPLAVFIYAGVDKIFGDNFIVVAKNENLDTYLKQYYEELQVKTDKQGFKRLEPNNGEKVIVLSLGKEKQGNNIEVTGIEKQGDRTLINVKSFYNQSTE</sequence>
<accession>A0A1B3XW67</accession>
<protein>
    <submittedName>
        <fullName evidence="2">Uncharacterized protein</fullName>
    </submittedName>
</protein>
<proteinExistence type="predicted"/>
<keyword evidence="1" id="KW-0472">Membrane</keyword>
<reference evidence="2 3" key="1">
    <citation type="submission" date="2016-08" db="EMBL/GenBank/DDBJ databases">
        <title>Complete genome sequence of Bacillus muralis G25-68, a strain with toxicity to nematodes.</title>
        <authorList>
            <person name="Zheng Z."/>
        </authorList>
    </citation>
    <scope>NUCLEOTIDE SEQUENCE [LARGE SCALE GENOMIC DNA]</scope>
    <source>
        <strain evidence="2 3">G25-68</strain>
        <plasmid evidence="3">pg25-68</plasmid>
    </source>
</reference>
<name>A0A1B3XW67_9BACI</name>
<evidence type="ECO:0000313" key="3">
    <source>
        <dbReference type="Proteomes" id="UP000077926"/>
    </source>
</evidence>
<feature type="transmembrane region" description="Helical" evidence="1">
    <location>
        <begin position="6"/>
        <end position="24"/>
    </location>
</feature>
<dbReference type="KEGG" id="bmur:ABE28_024090"/>
<dbReference type="RefSeq" id="WP_064465374.1">
    <property type="nucleotide sequence ID" value="NZ_CP017081.1"/>
</dbReference>
<evidence type="ECO:0000313" key="2">
    <source>
        <dbReference type="EMBL" id="AOH57431.1"/>
    </source>
</evidence>
<dbReference type="Proteomes" id="UP000077926">
    <property type="component" value="Plasmid pG25-68"/>
</dbReference>
<dbReference type="AlphaFoldDB" id="A0A1B3XW67"/>
<feature type="transmembrane region" description="Helical" evidence="1">
    <location>
        <begin position="33"/>
        <end position="52"/>
    </location>
</feature>
<evidence type="ECO:0000256" key="1">
    <source>
        <dbReference type="SAM" id="Phobius"/>
    </source>
</evidence>
<keyword evidence="2" id="KW-0614">Plasmid</keyword>
<dbReference type="EMBL" id="CP017081">
    <property type="protein sequence ID" value="AOH57431.1"/>
    <property type="molecule type" value="Genomic_DNA"/>
</dbReference>
<geneLocation type="plasmid" evidence="3">
    <name>pg25-68</name>
</geneLocation>
<gene>
    <name evidence="2" type="ORF">ABE28_024090</name>
</gene>
<keyword evidence="3" id="KW-1185">Reference proteome</keyword>